<dbReference type="EMBL" id="JAPYKS010000026">
    <property type="protein sequence ID" value="MEI9412344.1"/>
    <property type="molecule type" value="Genomic_DNA"/>
</dbReference>
<evidence type="ECO:0000256" key="1">
    <source>
        <dbReference type="SAM" id="MobiDB-lite"/>
    </source>
</evidence>
<evidence type="ECO:0000313" key="3">
    <source>
        <dbReference type="Proteomes" id="UP001387293"/>
    </source>
</evidence>
<gene>
    <name evidence="2" type="ORF">O7A60_26845</name>
</gene>
<name>A0ABU8L525_9HYPH</name>
<proteinExistence type="predicted"/>
<feature type="compositionally biased region" description="Acidic residues" evidence="1">
    <location>
        <begin position="60"/>
        <end position="78"/>
    </location>
</feature>
<reference evidence="2 3" key="1">
    <citation type="submission" date="2022-12" db="EMBL/GenBank/DDBJ databases">
        <authorList>
            <person name="Muema E."/>
        </authorList>
    </citation>
    <scope>NUCLEOTIDE SEQUENCE [LARGE SCALE GENOMIC DNA]</scope>
    <source>
        <strain evidence="3">1326</strain>
    </source>
</reference>
<dbReference type="RefSeq" id="WP_337108752.1">
    <property type="nucleotide sequence ID" value="NZ_JAPYKS010000026.1"/>
</dbReference>
<dbReference type="Proteomes" id="UP001387293">
    <property type="component" value="Unassembled WGS sequence"/>
</dbReference>
<organism evidence="2 3">
    <name type="scientific">Mesorhizobium salmacidum</name>
    <dbReference type="NCBI Taxonomy" id="3015171"/>
    <lineage>
        <taxon>Bacteria</taxon>
        <taxon>Pseudomonadati</taxon>
        <taxon>Pseudomonadota</taxon>
        <taxon>Alphaproteobacteria</taxon>
        <taxon>Hyphomicrobiales</taxon>
        <taxon>Phyllobacteriaceae</taxon>
        <taxon>Mesorhizobium</taxon>
    </lineage>
</organism>
<feature type="region of interest" description="Disordered" evidence="1">
    <location>
        <begin position="59"/>
        <end position="78"/>
    </location>
</feature>
<keyword evidence="3" id="KW-1185">Reference proteome</keyword>
<protein>
    <submittedName>
        <fullName evidence="2">Uncharacterized protein</fullName>
    </submittedName>
</protein>
<evidence type="ECO:0000313" key="2">
    <source>
        <dbReference type="EMBL" id="MEI9412344.1"/>
    </source>
</evidence>
<accession>A0ABU8L525</accession>
<comment type="caution">
    <text evidence="2">The sequence shown here is derived from an EMBL/GenBank/DDBJ whole genome shotgun (WGS) entry which is preliminary data.</text>
</comment>
<sequence length="443" mass="48591">MTKVAVASFSHEFGSWYPLLDEQLLAGLAVSDVYVSLRARSLITISGRELDPGFYRAVPEDGDVASDDVEDDGVEETEEDLDTYGSLTSLALQETAKAGFKAPHLNLSDAHWPEDPKNAPDTWHVPGNGADVNFDLTLDLVRRLMQVGCFEPDTSTNGKFVLALRGCVIFDGSSEVEDKTSIKFRATRPNHEDFLCSIGVVDTKEQRLSFYEASTVPRRTGMLKYYNKVNFGTAWRLKCNMLPTGCYEYCVGTHYGHAGKVPYVLRLGNGPERKFAGEALVLRTTNDLVYGTQDTWDRTRPGDNIHPAFLSVSFSSVGCLTLHGTQTPGGKYSTATGQWKSFRKMAGFENENHGKRFDAVVVTGHEAAAVAAIGGGSIDTLMCLRQGSRGKIVGRLQEQLGLNPDNVFSPLTAETLVALQRTTLSFATGTWTREMASKLNLEF</sequence>